<name>A0A368KCZ2_9GAMM</name>
<feature type="chain" id="PRO_5016603476" evidence="1">
    <location>
        <begin position="27"/>
        <end position="145"/>
    </location>
</feature>
<protein>
    <submittedName>
        <fullName evidence="3">DUF2846 domain-containing protein</fullName>
    </submittedName>
</protein>
<feature type="domain" description="DUF2846" evidence="2">
    <location>
        <begin position="41"/>
        <end position="118"/>
    </location>
</feature>
<dbReference type="PROSITE" id="PS51257">
    <property type="entry name" value="PROKAR_LIPOPROTEIN"/>
    <property type="match status" value="1"/>
</dbReference>
<dbReference type="AlphaFoldDB" id="A0A368KCZ2"/>
<dbReference type="RefSeq" id="WP_114344927.1">
    <property type="nucleotide sequence ID" value="NZ_QFWQ01000009.1"/>
</dbReference>
<accession>A0A368KCZ2</accession>
<evidence type="ECO:0000256" key="1">
    <source>
        <dbReference type="SAM" id="SignalP"/>
    </source>
</evidence>
<dbReference type="Proteomes" id="UP000252387">
    <property type="component" value="Unassembled WGS sequence"/>
</dbReference>
<evidence type="ECO:0000313" key="3">
    <source>
        <dbReference type="EMBL" id="RCS28855.1"/>
    </source>
</evidence>
<keyword evidence="4" id="KW-1185">Reference proteome</keyword>
<feature type="signal peptide" evidence="1">
    <location>
        <begin position="1"/>
        <end position="26"/>
    </location>
</feature>
<evidence type="ECO:0000313" key="4">
    <source>
        <dbReference type="Proteomes" id="UP000252387"/>
    </source>
</evidence>
<reference evidence="3 4" key="1">
    <citation type="submission" date="2018-05" db="EMBL/GenBank/DDBJ databases">
        <title>Draft genome sequence of Rhodanobacter denitrificans Yn1 isolated from gold copper mine.</title>
        <authorList>
            <person name="Yang N."/>
            <person name="Mazhar H.S."/>
            <person name="Rensing C."/>
        </authorList>
    </citation>
    <scope>NUCLEOTIDE SEQUENCE [LARGE SCALE GENOMIC DNA]</scope>
    <source>
        <strain evidence="3 4">Yn1</strain>
    </source>
</reference>
<gene>
    <name evidence="3" type="ORF">DEO45_14230</name>
</gene>
<dbReference type="OrthoDB" id="7375569at2"/>
<keyword evidence="1" id="KW-0732">Signal</keyword>
<organism evidence="3 4">
    <name type="scientific">Rhodanobacter denitrificans</name>
    <dbReference type="NCBI Taxonomy" id="666685"/>
    <lineage>
        <taxon>Bacteria</taxon>
        <taxon>Pseudomonadati</taxon>
        <taxon>Pseudomonadota</taxon>
        <taxon>Gammaproteobacteria</taxon>
        <taxon>Lysobacterales</taxon>
        <taxon>Rhodanobacteraceae</taxon>
        <taxon>Rhodanobacter</taxon>
    </lineage>
</organism>
<evidence type="ECO:0000259" key="2">
    <source>
        <dbReference type="Pfam" id="PF11008"/>
    </source>
</evidence>
<dbReference type="EMBL" id="QFWQ01000009">
    <property type="protein sequence ID" value="RCS28855.1"/>
    <property type="molecule type" value="Genomic_DNA"/>
</dbReference>
<dbReference type="InterPro" id="IPR022548">
    <property type="entry name" value="DUF2846"/>
</dbReference>
<sequence length="145" mass="15577">MFKKLLSAFVLTGVLVVSGCASVPMAGQSADMQAKSFTPSADKATVYIYRNENFGAAIKMPVLIDNAAVGDTAAKTYIEKQLPAGTHTITSKTEKDSSVTIDMLAGQIYYVWQEVKMGMWAARSALHVVDAKKGQAGVRESKLIQ</sequence>
<comment type="caution">
    <text evidence="3">The sequence shown here is derived from an EMBL/GenBank/DDBJ whole genome shotgun (WGS) entry which is preliminary data.</text>
</comment>
<dbReference type="Pfam" id="PF11008">
    <property type="entry name" value="DUF2846"/>
    <property type="match status" value="1"/>
</dbReference>
<proteinExistence type="predicted"/>